<reference evidence="5" key="1">
    <citation type="submission" date="2010-06" db="EMBL/GenBank/DDBJ databases">
        <authorList>
            <person name="Muzny D."/>
            <person name="Qin X."/>
            <person name="Buhay C."/>
            <person name="Dugan-Rocha S."/>
            <person name="Ding Y."/>
            <person name="Chen G."/>
            <person name="Hawes A."/>
            <person name="Holder M."/>
            <person name="Jhangiani S."/>
            <person name="Johnson A."/>
            <person name="Khan Z."/>
            <person name="Li Z."/>
            <person name="Liu W."/>
            <person name="Liu X."/>
            <person name="Perez L."/>
            <person name="Shen H."/>
            <person name="Wang Q."/>
            <person name="Watt J."/>
            <person name="Xi L."/>
            <person name="Xin Y."/>
            <person name="Zhou J."/>
            <person name="Deng J."/>
            <person name="Jiang H."/>
            <person name="Liu Y."/>
            <person name="Qu J."/>
            <person name="Song X.-Z."/>
            <person name="Zhang L."/>
            <person name="Villasana D."/>
            <person name="Johnson A."/>
            <person name="Liu J."/>
            <person name="Liyanage D."/>
            <person name="Lorensuhewa L."/>
            <person name="Robinson T."/>
            <person name="Song A."/>
            <person name="Song B.-B."/>
            <person name="Dinh H."/>
            <person name="Thornton R."/>
            <person name="Coyle M."/>
            <person name="Francisco L."/>
            <person name="Jackson L."/>
            <person name="Javaid M."/>
            <person name="Korchina V."/>
            <person name="Kovar C."/>
            <person name="Mata R."/>
            <person name="Mathew T."/>
            <person name="Ngo R."/>
            <person name="Nguyen L."/>
            <person name="Nguyen N."/>
            <person name="Okwuonu G."/>
            <person name="Ongeri F."/>
            <person name="Pham C."/>
            <person name="Simmons D."/>
            <person name="Wilczek-Boney K."/>
            <person name="Hale W."/>
            <person name="Jakkamsetti A."/>
            <person name="Pham P."/>
            <person name="Ruth R."/>
            <person name="San Lucas F."/>
            <person name="Warren J."/>
            <person name="Zhang J."/>
            <person name="Zhao Z."/>
            <person name="Zhou C."/>
            <person name="Zhu D."/>
            <person name="Lee S."/>
            <person name="Bess C."/>
            <person name="Blankenburg K."/>
            <person name="Forbes L."/>
            <person name="Fu Q."/>
            <person name="Gubbala S."/>
            <person name="Hirani K."/>
            <person name="Jayaseelan J.C."/>
            <person name="Lara F."/>
            <person name="Munidasa M."/>
            <person name="Palculict T."/>
            <person name="Patil S."/>
            <person name="Pu L.-L."/>
            <person name="Saada N."/>
            <person name="Tang L."/>
            <person name="Weissenberger G."/>
            <person name="Zhu Y."/>
            <person name="Hemphill L."/>
            <person name="Shang Y."/>
            <person name="Youmans B."/>
            <person name="Ayvaz T."/>
            <person name="Ross M."/>
            <person name="Santibanez J."/>
            <person name="Aqrawi P."/>
            <person name="Gross S."/>
            <person name="Joshi V."/>
            <person name="Fowler G."/>
            <person name="Nazareth L."/>
            <person name="Reid J."/>
            <person name="Worley K."/>
            <person name="Petrosino J."/>
            <person name="Highlander S."/>
            <person name="Gibbs R."/>
        </authorList>
    </citation>
    <scope>NUCLEOTIDE SEQUENCE [LARGE SCALE GENOMIC DNA]</scope>
    <source>
        <strain evidence="5">DSM 20601</strain>
    </source>
</reference>
<dbReference type="GO" id="GO:0005975">
    <property type="term" value="P:carbohydrate metabolic process"/>
    <property type="evidence" value="ECO:0007669"/>
    <property type="project" value="InterPro"/>
</dbReference>
<dbReference type="InterPro" id="IPR002509">
    <property type="entry name" value="NODB_dom"/>
</dbReference>
<gene>
    <name evidence="5" type="ORF">HMPREF0556_10824</name>
</gene>
<keyword evidence="1" id="KW-0479">Metal-binding</keyword>
<dbReference type="GO" id="GO:0016020">
    <property type="term" value="C:membrane"/>
    <property type="evidence" value="ECO:0007669"/>
    <property type="project" value="TreeGrafter"/>
</dbReference>
<dbReference type="SUPFAM" id="SSF144015">
    <property type="entry name" value="Peptidoglycan deacetylase N-terminal noncatalytic region"/>
    <property type="match status" value="1"/>
</dbReference>
<dbReference type="STRING" id="525367.HMPREF0556_10824"/>
<evidence type="ECO:0000259" key="4">
    <source>
        <dbReference type="PROSITE" id="PS51677"/>
    </source>
</evidence>
<dbReference type="InterPro" id="IPR011330">
    <property type="entry name" value="Glyco_hydro/deAcase_b/a-brl"/>
</dbReference>
<dbReference type="PANTHER" id="PTHR10587">
    <property type="entry name" value="GLYCOSYL TRANSFERASE-RELATED"/>
    <property type="match status" value="1"/>
</dbReference>
<proteinExistence type="predicted"/>
<keyword evidence="2" id="KW-0378">Hydrolase</keyword>
<protein>
    <submittedName>
        <fullName evidence="5">Polysaccharide deacetylase</fullName>
    </submittedName>
</protein>
<organism evidence="5 6">
    <name type="scientific">Listeria grayi DSM 20601</name>
    <dbReference type="NCBI Taxonomy" id="525367"/>
    <lineage>
        <taxon>Bacteria</taxon>
        <taxon>Bacillati</taxon>
        <taxon>Bacillota</taxon>
        <taxon>Bacilli</taxon>
        <taxon>Bacillales</taxon>
        <taxon>Listeriaceae</taxon>
        <taxon>Listeria</taxon>
    </lineage>
</organism>
<feature type="transmembrane region" description="Helical" evidence="3">
    <location>
        <begin position="5"/>
        <end position="25"/>
    </location>
</feature>
<keyword evidence="6" id="KW-1185">Reference proteome</keyword>
<evidence type="ECO:0000256" key="1">
    <source>
        <dbReference type="ARBA" id="ARBA00022723"/>
    </source>
</evidence>
<accession>D7UX63</accession>
<evidence type="ECO:0000256" key="3">
    <source>
        <dbReference type="SAM" id="Phobius"/>
    </source>
</evidence>
<dbReference type="AlphaFoldDB" id="D7UX63"/>
<dbReference type="HOGENOM" id="CLU_037608_1_1_9"/>
<dbReference type="Gene3D" id="3.30.565.50">
    <property type="match status" value="1"/>
</dbReference>
<dbReference type="PROSITE" id="PS51677">
    <property type="entry name" value="NODB"/>
    <property type="match status" value="1"/>
</dbReference>
<dbReference type="eggNOG" id="COG0726">
    <property type="taxonomic scope" value="Bacteria"/>
</dbReference>
<dbReference type="SUPFAM" id="SSF88713">
    <property type="entry name" value="Glycoside hydrolase/deacetylase"/>
    <property type="match status" value="1"/>
</dbReference>
<dbReference type="Pfam" id="PF01522">
    <property type="entry name" value="Polysacc_deac_1"/>
    <property type="match status" value="1"/>
</dbReference>
<keyword evidence="3" id="KW-0812">Transmembrane</keyword>
<keyword evidence="3" id="KW-1133">Transmembrane helix</keyword>
<dbReference type="PANTHER" id="PTHR10587:SF133">
    <property type="entry name" value="CHITIN DEACETYLASE 1-RELATED"/>
    <property type="match status" value="1"/>
</dbReference>
<dbReference type="Proteomes" id="UP000010119">
    <property type="component" value="Unassembled WGS sequence"/>
</dbReference>
<dbReference type="InterPro" id="IPR050248">
    <property type="entry name" value="Polysacc_deacetylase_ArnD"/>
</dbReference>
<evidence type="ECO:0000256" key="2">
    <source>
        <dbReference type="ARBA" id="ARBA00022801"/>
    </source>
</evidence>
<sequence>MKKKWLFIGLIILAAAALIIGTWLYHKHQIKVAEEKLEKKIDQSVKQNPGIAFRKAHHKQGDVQITTYIPLTKDKQDNKLVKKQMDTYIAQDLKALRSDKPRYYFYTFKEQSSAKNTDSFRIEKVSYERQGTKLVQLKKRELIQTLTLDQTTNDLLTLQSIFKNSFYKKAAFKKIVAEAAIRTGKLRVANGKDLAAIQFPNKAGAYDFHLTNEALILPVKIPHVKTVKKVTIPLKTIGYQLKEKHLNKQYARPEVPRISKKKTIALTFDDGPSSLYTPKILDVLRKHHAKATFFVLGSNVEKNPALVKREMAEGHQVGNHSWDHPLLTKRLAKEVAQQIWGTQIAVYQATGHFPAVVRPPYGGIDRQVAEVAGVPIVEWTIDTLDWKAKSGNSVTKAVLANAGQGEIVLMHDIHGKTAASLDKTLRVLKKRGYRFVTVNKLLGQELQSGCEYFSSYNHRTVK</sequence>
<evidence type="ECO:0000313" key="6">
    <source>
        <dbReference type="Proteomes" id="UP000010119"/>
    </source>
</evidence>
<feature type="domain" description="NodB homology" evidence="4">
    <location>
        <begin position="262"/>
        <end position="436"/>
    </location>
</feature>
<dbReference type="RefSeq" id="WP_003757901.1">
    <property type="nucleotide sequence ID" value="NZ_GL538353.1"/>
</dbReference>
<dbReference type="GO" id="GO:0016810">
    <property type="term" value="F:hydrolase activity, acting on carbon-nitrogen (but not peptide) bonds"/>
    <property type="evidence" value="ECO:0007669"/>
    <property type="project" value="InterPro"/>
</dbReference>
<dbReference type="GO" id="GO:0046872">
    <property type="term" value="F:metal ion binding"/>
    <property type="evidence" value="ECO:0007669"/>
    <property type="project" value="UniProtKB-KW"/>
</dbReference>
<dbReference type="EMBL" id="ACCR02000003">
    <property type="protein sequence ID" value="EFI84271.1"/>
    <property type="molecule type" value="Genomic_DNA"/>
</dbReference>
<keyword evidence="3" id="KW-0472">Membrane</keyword>
<dbReference type="Gene3D" id="3.20.20.370">
    <property type="entry name" value="Glycoside hydrolase/deacetylase"/>
    <property type="match status" value="1"/>
</dbReference>
<comment type="caution">
    <text evidence="5">The sequence shown here is derived from an EMBL/GenBank/DDBJ whole genome shotgun (WGS) entry which is preliminary data.</text>
</comment>
<evidence type="ECO:0000313" key="5">
    <source>
        <dbReference type="EMBL" id="EFI84271.1"/>
    </source>
</evidence>
<name>D7UX63_LISGR</name>